<proteinExistence type="predicted"/>
<organism evidence="1 2">
    <name type="scientific">Cellulomonas xiejunii</name>
    <dbReference type="NCBI Taxonomy" id="2968083"/>
    <lineage>
        <taxon>Bacteria</taxon>
        <taxon>Bacillati</taxon>
        <taxon>Actinomycetota</taxon>
        <taxon>Actinomycetes</taxon>
        <taxon>Micrococcales</taxon>
        <taxon>Cellulomonadaceae</taxon>
        <taxon>Cellulomonas</taxon>
    </lineage>
</organism>
<evidence type="ECO:0000313" key="1">
    <source>
        <dbReference type="EMBL" id="UUI72331.1"/>
    </source>
</evidence>
<accession>A0ABY5KPC5</accession>
<dbReference type="EMBL" id="CP101987">
    <property type="protein sequence ID" value="UUI72331.1"/>
    <property type="molecule type" value="Genomic_DNA"/>
</dbReference>
<name>A0ABY5KPC5_9CELL</name>
<evidence type="ECO:0008006" key="3">
    <source>
        <dbReference type="Google" id="ProtNLM"/>
    </source>
</evidence>
<evidence type="ECO:0000313" key="2">
    <source>
        <dbReference type="Proteomes" id="UP001316384"/>
    </source>
</evidence>
<gene>
    <name evidence="1" type="ORF">NP048_02350</name>
</gene>
<reference evidence="1 2" key="1">
    <citation type="submission" date="2022-07" db="EMBL/GenBank/DDBJ databases">
        <title>Novel species in genus cellulomonas.</title>
        <authorList>
            <person name="Ye L."/>
        </authorList>
    </citation>
    <scope>NUCLEOTIDE SEQUENCE [LARGE SCALE GENOMIC DNA]</scope>
    <source>
        <strain evidence="2">zg-B89</strain>
    </source>
</reference>
<keyword evidence="2" id="KW-1185">Reference proteome</keyword>
<protein>
    <recommendedName>
        <fullName evidence="3">DUF4304 domain-containing protein</fullName>
    </recommendedName>
</protein>
<dbReference type="Proteomes" id="UP001316384">
    <property type="component" value="Chromosome"/>
</dbReference>
<sequence length="154" mass="16882">MERDEILSVLRGGLRERGFTGPGGRLRLVSPHMAWMVDLGRVPRTDRAEVYVGICPVELAPGGWPTCANNCPIVLYPESGGAPFGLDRWDAWQALDAGSSLSDEIRRGELLAIVDAVAELSTQVTTLQDLKEMFAAGRLRQFVHKNARALLRSP</sequence>
<dbReference type="RefSeq" id="WP_227577892.1">
    <property type="nucleotide sequence ID" value="NZ_CP101987.1"/>
</dbReference>